<accession>A0A0N8JV33</accession>
<evidence type="ECO:0000259" key="8">
    <source>
        <dbReference type="PROSITE" id="PS50287"/>
    </source>
</evidence>
<dbReference type="GO" id="GO:0016020">
    <property type="term" value="C:membrane"/>
    <property type="evidence" value="ECO:0007669"/>
    <property type="project" value="InterPro"/>
</dbReference>
<dbReference type="FunFam" id="3.10.250.10:FF:000013">
    <property type="entry name" value="CD163 molecule like 1"/>
    <property type="match status" value="1"/>
</dbReference>
<dbReference type="AlphaFoldDB" id="A0A0N8JV33"/>
<keyword evidence="6" id="KW-0325">Glycoprotein</keyword>
<evidence type="ECO:0000256" key="5">
    <source>
        <dbReference type="ARBA" id="ARBA00023157"/>
    </source>
</evidence>
<feature type="disulfide bond" evidence="7">
    <location>
        <begin position="42"/>
        <end position="103"/>
    </location>
</feature>
<feature type="domain" description="SRCR" evidence="8">
    <location>
        <begin position="4"/>
        <end position="104"/>
    </location>
</feature>
<dbReference type="PRINTS" id="PR00258">
    <property type="entry name" value="SPERACTRCPTR"/>
</dbReference>
<keyword evidence="4" id="KW-0677">Repeat</keyword>
<keyword evidence="9" id="KW-0675">Receptor</keyword>
<dbReference type="PANTHER" id="PTHR19331">
    <property type="entry name" value="SCAVENGER RECEPTOR DOMAIN-CONTAINING"/>
    <property type="match status" value="1"/>
</dbReference>
<dbReference type="PROSITE" id="PS00420">
    <property type="entry name" value="SRCR_1"/>
    <property type="match status" value="1"/>
</dbReference>
<dbReference type="InterPro" id="IPR001190">
    <property type="entry name" value="SRCR"/>
</dbReference>
<organism evidence="9 10">
    <name type="scientific">Scleropages formosus</name>
    <name type="common">Asian bonytongue</name>
    <name type="synonym">Osteoglossum formosum</name>
    <dbReference type="NCBI Taxonomy" id="113540"/>
    <lineage>
        <taxon>Eukaryota</taxon>
        <taxon>Metazoa</taxon>
        <taxon>Chordata</taxon>
        <taxon>Craniata</taxon>
        <taxon>Vertebrata</taxon>
        <taxon>Euteleostomi</taxon>
        <taxon>Actinopterygii</taxon>
        <taxon>Neopterygii</taxon>
        <taxon>Teleostei</taxon>
        <taxon>Osteoglossocephala</taxon>
        <taxon>Osteoglossomorpha</taxon>
        <taxon>Osteoglossiformes</taxon>
        <taxon>Osteoglossidae</taxon>
        <taxon>Scleropages</taxon>
    </lineage>
</organism>
<feature type="disulfide bond" evidence="7">
    <location>
        <begin position="73"/>
        <end position="83"/>
    </location>
</feature>
<dbReference type="InterPro" id="IPR036772">
    <property type="entry name" value="SRCR-like_dom_sf"/>
</dbReference>
<evidence type="ECO:0000256" key="6">
    <source>
        <dbReference type="ARBA" id="ARBA00023180"/>
    </source>
</evidence>
<feature type="disulfide bond" evidence="7">
    <location>
        <begin position="29"/>
        <end position="93"/>
    </location>
</feature>
<dbReference type="SUPFAM" id="SSF56487">
    <property type="entry name" value="SRCR-like"/>
    <property type="match status" value="1"/>
</dbReference>
<keyword evidence="3" id="KW-0732">Signal</keyword>
<name>A0A0N8JV33_SCLFO</name>
<dbReference type="PANTHER" id="PTHR19331:SF22">
    <property type="entry name" value="DELETED IN MALIGNANT BRAIN TUMORS 1 PROTEIN"/>
    <property type="match status" value="1"/>
</dbReference>
<evidence type="ECO:0000256" key="3">
    <source>
        <dbReference type="ARBA" id="ARBA00022729"/>
    </source>
</evidence>
<evidence type="ECO:0000256" key="7">
    <source>
        <dbReference type="PROSITE-ProRule" id="PRU00196"/>
    </source>
</evidence>
<keyword evidence="2" id="KW-0964">Secreted</keyword>
<dbReference type="Proteomes" id="UP000034805">
    <property type="component" value="Unassembled WGS sequence"/>
</dbReference>
<dbReference type="EMBL" id="JARO02017959">
    <property type="protein sequence ID" value="KPP57017.1"/>
    <property type="molecule type" value="Genomic_DNA"/>
</dbReference>
<evidence type="ECO:0000256" key="1">
    <source>
        <dbReference type="ARBA" id="ARBA00004613"/>
    </source>
</evidence>
<dbReference type="Gene3D" id="3.10.250.10">
    <property type="entry name" value="SRCR-like domain"/>
    <property type="match status" value="1"/>
</dbReference>
<feature type="non-terminal residue" evidence="9">
    <location>
        <position position="1"/>
    </location>
</feature>
<protein>
    <submittedName>
        <fullName evidence="9">Scavenger receptor cysteine-rich type 1 protein M130-like</fullName>
    </submittedName>
</protein>
<proteinExistence type="predicted"/>
<evidence type="ECO:0000313" key="9">
    <source>
        <dbReference type="EMBL" id="KPP57017.1"/>
    </source>
</evidence>
<evidence type="ECO:0000313" key="10">
    <source>
        <dbReference type="Proteomes" id="UP000034805"/>
    </source>
</evidence>
<sequence>HRDVRLVQGTHQCSGRVEIQHGITWGSVCDADFDLQDAEVVCRQLGCGIPAKVLGGSAFGKGGYQKWTEEIQCTGNESNVYSCPKSSTKKQNCSQDSNVGLICSGKI</sequence>
<reference evidence="9 10" key="1">
    <citation type="submission" date="2015-08" db="EMBL/GenBank/DDBJ databases">
        <title>The genome of the Asian arowana (Scleropages formosus).</title>
        <authorList>
            <person name="Tan M.H."/>
            <person name="Gan H.M."/>
            <person name="Croft L.J."/>
            <person name="Austin C.M."/>
        </authorList>
    </citation>
    <scope>NUCLEOTIDE SEQUENCE [LARGE SCALE GENOMIC DNA]</scope>
    <source>
        <strain evidence="9">Aro1</strain>
    </source>
</reference>
<keyword evidence="5 7" id="KW-1015">Disulfide bond</keyword>
<comment type="caution">
    <text evidence="9">The sequence shown here is derived from an EMBL/GenBank/DDBJ whole genome shotgun (WGS) entry which is preliminary data.</text>
</comment>
<dbReference type="Pfam" id="PF00530">
    <property type="entry name" value="SRCR"/>
    <property type="match status" value="1"/>
</dbReference>
<dbReference type="PROSITE" id="PS50287">
    <property type="entry name" value="SRCR_2"/>
    <property type="match status" value="1"/>
</dbReference>
<evidence type="ECO:0000256" key="2">
    <source>
        <dbReference type="ARBA" id="ARBA00022525"/>
    </source>
</evidence>
<dbReference type="SMART" id="SM00202">
    <property type="entry name" value="SR"/>
    <property type="match status" value="1"/>
</dbReference>
<evidence type="ECO:0000256" key="4">
    <source>
        <dbReference type="ARBA" id="ARBA00022737"/>
    </source>
</evidence>
<comment type="subcellular location">
    <subcellularLocation>
        <location evidence="1">Secreted</location>
    </subcellularLocation>
</comment>
<gene>
    <name evidence="9" type="ORF">Z043_125307</name>
</gene>